<sequence length="211" mass="24349">MNRIMMKRVLFLLLLSLSFSVSKVNAQVSDLSESDIQAFKDRVGEVIDMFQNNLSILGGKKYSQRVKQTYKKSVLKLFIGEGQAYTDPNGQYREGVSMQVSSVRNGKEVKRKTPLVTYLDNLIKLPYAEVRLSKADTYRISNIYKVGDHYEATATIFQRFEGFVGKEMRKVYRDVTQKNIKVYIIPENDYVLGQHWSVRLGDIEVMETMAY</sequence>
<evidence type="ECO:0000256" key="1">
    <source>
        <dbReference type="SAM" id="SignalP"/>
    </source>
</evidence>
<gene>
    <name evidence="2" type="ORF">H6B30_12660</name>
</gene>
<proteinExistence type="predicted"/>
<reference evidence="2 3" key="1">
    <citation type="journal article" date="2021" name="Sci. Rep.">
        <title>The distribution of antibiotic resistance genes in chicken gut microbiota commensals.</title>
        <authorList>
            <person name="Juricova H."/>
            <person name="Matiasovicova J."/>
            <person name="Kubasova T."/>
            <person name="Cejkova D."/>
            <person name="Rychlik I."/>
        </authorList>
    </citation>
    <scope>NUCLEOTIDE SEQUENCE [LARGE SCALE GENOMIC DNA]</scope>
    <source>
        <strain evidence="2 3">An819</strain>
    </source>
</reference>
<dbReference type="AlphaFoldDB" id="A0A939B5Y5"/>
<name>A0A939B5Y5_9BACT</name>
<evidence type="ECO:0000313" key="3">
    <source>
        <dbReference type="Proteomes" id="UP000764045"/>
    </source>
</evidence>
<protein>
    <submittedName>
        <fullName evidence="2">Uncharacterized protein</fullName>
    </submittedName>
</protein>
<keyword evidence="1" id="KW-0732">Signal</keyword>
<comment type="caution">
    <text evidence="2">The sequence shown here is derived from an EMBL/GenBank/DDBJ whole genome shotgun (WGS) entry which is preliminary data.</text>
</comment>
<keyword evidence="3" id="KW-1185">Reference proteome</keyword>
<dbReference type="Proteomes" id="UP000764045">
    <property type="component" value="Unassembled WGS sequence"/>
</dbReference>
<feature type="signal peptide" evidence="1">
    <location>
        <begin position="1"/>
        <end position="26"/>
    </location>
</feature>
<organism evidence="2 3">
    <name type="scientific">Marseilla massiliensis</name>
    <dbReference type="NCBI Taxonomy" id="1841864"/>
    <lineage>
        <taxon>Bacteria</taxon>
        <taxon>Pseudomonadati</taxon>
        <taxon>Bacteroidota</taxon>
        <taxon>Bacteroidia</taxon>
        <taxon>Bacteroidales</taxon>
        <taxon>Prevotellaceae</taxon>
        <taxon>Marseilla</taxon>
    </lineage>
</organism>
<accession>A0A939B5Y5</accession>
<feature type="chain" id="PRO_5037436461" evidence="1">
    <location>
        <begin position="27"/>
        <end position="211"/>
    </location>
</feature>
<dbReference type="EMBL" id="JACJJL010000024">
    <property type="protein sequence ID" value="MBM6662592.1"/>
    <property type="molecule type" value="Genomic_DNA"/>
</dbReference>
<dbReference type="RefSeq" id="WP_205111146.1">
    <property type="nucleotide sequence ID" value="NZ_JACJJL010000024.1"/>
</dbReference>
<evidence type="ECO:0000313" key="2">
    <source>
        <dbReference type="EMBL" id="MBM6662592.1"/>
    </source>
</evidence>